<protein>
    <recommendedName>
        <fullName evidence="3">DNA-binding protein</fullName>
    </recommendedName>
</protein>
<dbReference type="PANTHER" id="PTHR35145">
    <property type="entry name" value="CYTOPLASMIC PROTEIN-RELATED"/>
    <property type="match status" value="1"/>
</dbReference>
<dbReference type="PANTHER" id="PTHR35145:SF1">
    <property type="entry name" value="CYTOPLASMIC PROTEIN"/>
    <property type="match status" value="1"/>
</dbReference>
<evidence type="ECO:0008006" key="3">
    <source>
        <dbReference type="Google" id="ProtNLM"/>
    </source>
</evidence>
<organism evidence="1 2">
    <name type="scientific">Streptosporangium nondiastaticum</name>
    <dbReference type="NCBI Taxonomy" id="35764"/>
    <lineage>
        <taxon>Bacteria</taxon>
        <taxon>Bacillati</taxon>
        <taxon>Actinomycetota</taxon>
        <taxon>Actinomycetes</taxon>
        <taxon>Streptosporangiales</taxon>
        <taxon>Streptosporangiaceae</taxon>
        <taxon>Streptosporangium</taxon>
    </lineage>
</organism>
<dbReference type="RefSeq" id="WP_106680241.1">
    <property type="nucleotide sequence ID" value="NZ_PXWG01000095.1"/>
</dbReference>
<sequence>MTPEDVAEYALSLPEATEHEPSRTMQLYKTGGKIFAVLTPATAARPDEVALKCDPGLALHLREQYPAIRSGRYGPRHLWNTVILDGTVPDEELTDMIDHSWHRTVDQLPKAKRERLRGLWPGRAAGPGR</sequence>
<reference evidence="1 2" key="1">
    <citation type="submission" date="2018-03" db="EMBL/GenBank/DDBJ databases">
        <title>Chitinolytic properties of Streptosporangium nondiastaticum TBG75A20.</title>
        <authorList>
            <person name="Gayathri V."/>
            <person name="Shiburaj S."/>
        </authorList>
    </citation>
    <scope>NUCLEOTIDE SEQUENCE [LARGE SCALE GENOMIC DNA]</scope>
    <source>
        <strain evidence="1 2">TBG75A20</strain>
    </source>
</reference>
<evidence type="ECO:0000313" key="2">
    <source>
        <dbReference type="Proteomes" id="UP000242427"/>
    </source>
</evidence>
<dbReference type="InterPro" id="IPR007351">
    <property type="entry name" value="YjbR"/>
</dbReference>
<accession>A0A9X7JLM4</accession>
<proteinExistence type="predicted"/>
<evidence type="ECO:0000313" key="1">
    <source>
        <dbReference type="EMBL" id="PSJ25932.1"/>
    </source>
</evidence>
<name>A0A9X7JLM4_9ACTN</name>
<keyword evidence="2" id="KW-1185">Reference proteome</keyword>
<dbReference type="Pfam" id="PF04237">
    <property type="entry name" value="YjbR"/>
    <property type="match status" value="1"/>
</dbReference>
<dbReference type="EMBL" id="PXWG01000095">
    <property type="protein sequence ID" value="PSJ25932.1"/>
    <property type="molecule type" value="Genomic_DNA"/>
</dbReference>
<dbReference type="OrthoDB" id="3194910at2"/>
<comment type="caution">
    <text evidence="1">The sequence shown here is derived from an EMBL/GenBank/DDBJ whole genome shotgun (WGS) entry which is preliminary data.</text>
</comment>
<dbReference type="Gene3D" id="3.90.1150.30">
    <property type="match status" value="1"/>
</dbReference>
<dbReference type="InterPro" id="IPR058532">
    <property type="entry name" value="YjbR/MT2646/Rv2570-like"/>
</dbReference>
<dbReference type="InterPro" id="IPR038056">
    <property type="entry name" value="YjbR-like_sf"/>
</dbReference>
<dbReference type="SUPFAM" id="SSF142906">
    <property type="entry name" value="YjbR-like"/>
    <property type="match status" value="1"/>
</dbReference>
<dbReference type="AlphaFoldDB" id="A0A9X7JLM4"/>
<dbReference type="Proteomes" id="UP000242427">
    <property type="component" value="Unassembled WGS sequence"/>
</dbReference>
<gene>
    <name evidence="1" type="ORF">B7P34_25640</name>
</gene>